<dbReference type="Pfam" id="PF05036">
    <property type="entry name" value="SPOR"/>
    <property type="match status" value="1"/>
</dbReference>
<keyword evidence="1" id="KW-0472">Membrane</keyword>
<gene>
    <name evidence="3" type="ORF">AAE039_11700</name>
</gene>
<reference evidence="3 4" key="1">
    <citation type="submission" date="2024-04" db="EMBL/GenBank/DDBJ databases">
        <title>Bacterial endophytes with biocontrol capabilities against important plant pathogens.</title>
        <authorList>
            <person name="Alayande K.A."/>
        </authorList>
    </citation>
    <scope>NUCLEOTIDE SEQUENCE [LARGE SCALE GENOMIC DNA]</scope>
    <source>
        <strain evidence="3 4">KV22</strain>
    </source>
</reference>
<dbReference type="PROSITE" id="PS51724">
    <property type="entry name" value="SPOR"/>
    <property type="match status" value="1"/>
</dbReference>
<comment type="caution">
    <text evidence="3">The sequence shown here is derived from an EMBL/GenBank/DDBJ whole genome shotgun (WGS) entry which is preliminary data.</text>
</comment>
<accession>A0ABU9JPV1</accession>
<keyword evidence="1" id="KW-1133">Transmembrane helix</keyword>
<sequence length="282" mass="28249">MLTRALIVVLVILNLGVALWWLLRGEPVSAPPASPVGVAQLEVLPATQAPPAAATPLDAAPALQDVTPASAPVAQPSVPTAAPTIAEPAAAVADTPAPAPATSVPAPAPVAAAPVPASTPAPITASPTPAQCVSLGPFADRAAAQAAQSRAGGALRGARLREVADAGATRYRVLLPPAASREEAQATVKRIVAAGVSDYYIIAQGEEANAIALGQYRNREGADRRLAALSAAGFKATMVASGGDGSAQWWLDATLADGTGAAAVRQRTGAAQQRSLECARLR</sequence>
<evidence type="ECO:0000313" key="4">
    <source>
        <dbReference type="Proteomes" id="UP001455088"/>
    </source>
</evidence>
<dbReference type="EMBL" id="JBBYHY010000006">
    <property type="protein sequence ID" value="MEL3954227.1"/>
    <property type="molecule type" value="Genomic_DNA"/>
</dbReference>
<name>A0ABU9JPV1_9GAMM</name>
<dbReference type="Gene3D" id="3.30.70.1070">
    <property type="entry name" value="Sporulation related repeat"/>
    <property type="match status" value="1"/>
</dbReference>
<dbReference type="InterPro" id="IPR007730">
    <property type="entry name" value="SPOR-like_dom"/>
</dbReference>
<dbReference type="SUPFAM" id="SSF110997">
    <property type="entry name" value="Sporulation related repeat"/>
    <property type="match status" value="1"/>
</dbReference>
<dbReference type="InterPro" id="IPR036680">
    <property type="entry name" value="SPOR-like_sf"/>
</dbReference>
<protein>
    <submittedName>
        <fullName evidence="3">SPOR domain-containing protein</fullName>
    </submittedName>
</protein>
<proteinExistence type="predicted"/>
<dbReference type="Proteomes" id="UP001455088">
    <property type="component" value="Unassembled WGS sequence"/>
</dbReference>
<evidence type="ECO:0000259" key="2">
    <source>
        <dbReference type="PROSITE" id="PS51724"/>
    </source>
</evidence>
<dbReference type="RefSeq" id="WP_102788858.1">
    <property type="nucleotide sequence ID" value="NZ_JBBYHY010000006.1"/>
</dbReference>
<keyword evidence="4" id="KW-1185">Reference proteome</keyword>
<keyword evidence="1" id="KW-0812">Transmembrane</keyword>
<evidence type="ECO:0000256" key="1">
    <source>
        <dbReference type="SAM" id="Phobius"/>
    </source>
</evidence>
<organism evidence="3 4">
    <name type="scientific">Stenotrophomonas bentonitica</name>
    <dbReference type="NCBI Taxonomy" id="1450134"/>
    <lineage>
        <taxon>Bacteria</taxon>
        <taxon>Pseudomonadati</taxon>
        <taxon>Pseudomonadota</taxon>
        <taxon>Gammaproteobacteria</taxon>
        <taxon>Lysobacterales</taxon>
        <taxon>Lysobacteraceae</taxon>
        <taxon>Stenotrophomonas</taxon>
    </lineage>
</organism>
<feature type="transmembrane region" description="Helical" evidence="1">
    <location>
        <begin position="5"/>
        <end position="23"/>
    </location>
</feature>
<feature type="domain" description="SPOR" evidence="2">
    <location>
        <begin position="125"/>
        <end position="204"/>
    </location>
</feature>
<evidence type="ECO:0000313" key="3">
    <source>
        <dbReference type="EMBL" id="MEL3954227.1"/>
    </source>
</evidence>